<dbReference type="Proteomes" id="UP000054107">
    <property type="component" value="Unassembled WGS sequence"/>
</dbReference>
<dbReference type="EMBL" id="LN721931">
    <property type="protein sequence ID" value="CEP09606.1"/>
    <property type="molecule type" value="Genomic_DNA"/>
</dbReference>
<protein>
    <submittedName>
        <fullName evidence="1">Uncharacterized protein</fullName>
    </submittedName>
</protein>
<sequence length="97" mass="11143">MCQEQAIIRYFKASVFMPRTNTSQIREDPETEIAGRTVADENIVVYAAKRGFLKLLIRCRRIILQDSAVYLILKRENDIVNTYPSVNNFSLGDTDVD</sequence>
<proteinExistence type="predicted"/>
<evidence type="ECO:0000313" key="2">
    <source>
        <dbReference type="Proteomes" id="UP000054107"/>
    </source>
</evidence>
<evidence type="ECO:0000313" key="1">
    <source>
        <dbReference type="EMBL" id="CEP09606.1"/>
    </source>
</evidence>
<accession>A0A0B7MU82</accession>
<dbReference type="AlphaFoldDB" id="A0A0B7MU82"/>
<name>A0A0B7MU82_9FUNG</name>
<organism evidence="1 2">
    <name type="scientific">Parasitella parasitica</name>
    <dbReference type="NCBI Taxonomy" id="35722"/>
    <lineage>
        <taxon>Eukaryota</taxon>
        <taxon>Fungi</taxon>
        <taxon>Fungi incertae sedis</taxon>
        <taxon>Mucoromycota</taxon>
        <taxon>Mucoromycotina</taxon>
        <taxon>Mucoromycetes</taxon>
        <taxon>Mucorales</taxon>
        <taxon>Mucorineae</taxon>
        <taxon>Mucoraceae</taxon>
        <taxon>Parasitella</taxon>
    </lineage>
</organism>
<keyword evidence="2" id="KW-1185">Reference proteome</keyword>
<gene>
    <name evidence="1" type="primary">PARPA_03135.1 scaffold 6726</name>
</gene>
<reference evidence="1 2" key="1">
    <citation type="submission" date="2014-09" db="EMBL/GenBank/DDBJ databases">
        <authorList>
            <person name="Ellenberger Sabrina"/>
        </authorList>
    </citation>
    <scope>NUCLEOTIDE SEQUENCE [LARGE SCALE GENOMIC DNA]</scope>
    <source>
        <strain evidence="1 2">CBS 412.66</strain>
    </source>
</reference>